<dbReference type="EMBL" id="JBHPBY010000471">
    <property type="protein sequence ID" value="MFC1853315.1"/>
    <property type="molecule type" value="Genomic_DNA"/>
</dbReference>
<sequence length="99" mass="11452">MIYSNNYHRLTLPLLIINGSWDEIGVTSVVKYVFDQSTSIDRIYRQFGVNGREIIISNSQNSDVSVSDTYDYGHLDLVVGKEAPREVYPYVYNWLISRI</sequence>
<gene>
    <name evidence="1" type="ORF">ACFL27_24215</name>
</gene>
<name>A0ABV6Z4E1_UNCC1</name>
<organism evidence="1 2">
    <name type="scientific">candidate division CSSED10-310 bacterium</name>
    <dbReference type="NCBI Taxonomy" id="2855610"/>
    <lineage>
        <taxon>Bacteria</taxon>
        <taxon>Bacteria division CSSED10-310</taxon>
    </lineage>
</organism>
<dbReference type="InterPro" id="IPR029058">
    <property type="entry name" value="AB_hydrolase_fold"/>
</dbReference>
<comment type="caution">
    <text evidence="1">The sequence shown here is derived from an EMBL/GenBank/DDBJ whole genome shotgun (WGS) entry which is preliminary data.</text>
</comment>
<accession>A0ABV6Z4E1</accession>
<evidence type="ECO:0000313" key="2">
    <source>
        <dbReference type="Proteomes" id="UP001594351"/>
    </source>
</evidence>
<evidence type="ECO:0008006" key="3">
    <source>
        <dbReference type="Google" id="ProtNLM"/>
    </source>
</evidence>
<proteinExistence type="predicted"/>
<dbReference type="Proteomes" id="UP001594351">
    <property type="component" value="Unassembled WGS sequence"/>
</dbReference>
<keyword evidence="2" id="KW-1185">Reference proteome</keyword>
<protein>
    <recommendedName>
        <fullName evidence="3">Alpha/beta hydrolase</fullName>
    </recommendedName>
</protein>
<evidence type="ECO:0000313" key="1">
    <source>
        <dbReference type="EMBL" id="MFC1853315.1"/>
    </source>
</evidence>
<dbReference type="Gene3D" id="3.40.50.1820">
    <property type="entry name" value="alpha/beta hydrolase"/>
    <property type="match status" value="1"/>
</dbReference>
<reference evidence="1 2" key="1">
    <citation type="submission" date="2024-09" db="EMBL/GenBank/DDBJ databases">
        <title>Laminarin stimulates single cell rates of sulfate reduction while oxygen inhibits transcriptomic activity in coastal marine sediment.</title>
        <authorList>
            <person name="Lindsay M."/>
            <person name="Orcutt B."/>
            <person name="Emerson D."/>
            <person name="Stepanauskas R."/>
            <person name="D'Angelo T."/>
        </authorList>
    </citation>
    <scope>NUCLEOTIDE SEQUENCE [LARGE SCALE GENOMIC DNA]</scope>
    <source>
        <strain evidence="1">SAG AM-311-K15</strain>
    </source>
</reference>